<dbReference type="Pfam" id="PF04442">
    <property type="entry name" value="CtaG_Cox11"/>
    <property type="match status" value="1"/>
</dbReference>
<evidence type="ECO:0000256" key="6">
    <source>
        <dbReference type="ARBA" id="ARBA00022968"/>
    </source>
</evidence>
<evidence type="ECO:0000256" key="9">
    <source>
        <dbReference type="ARBA" id="ARBA00023136"/>
    </source>
</evidence>
<dbReference type="SUPFAM" id="SSF110111">
    <property type="entry name" value="Ctag/Cox11"/>
    <property type="match status" value="1"/>
</dbReference>
<dbReference type="HOGENOM" id="CLU_045000_5_0_5"/>
<evidence type="ECO:0000313" key="11">
    <source>
        <dbReference type="EMBL" id="ADM08707.1"/>
    </source>
</evidence>
<feature type="topological domain" description="Periplasmic" evidence="10">
    <location>
        <begin position="29"/>
        <end position="194"/>
    </location>
</feature>
<dbReference type="STRING" id="314260.PB2503_03152"/>
<comment type="subcellular location">
    <subcellularLocation>
        <location evidence="2 10">Cell inner membrane</location>
        <topology evidence="2 10">Single-pass type II membrane protein</topology>
        <orientation evidence="2 10">Periplasmic side</orientation>
    </subcellularLocation>
</comment>
<keyword evidence="10" id="KW-0997">Cell inner membrane</keyword>
<evidence type="ECO:0000256" key="7">
    <source>
        <dbReference type="ARBA" id="ARBA00022989"/>
    </source>
</evidence>
<proteinExistence type="inferred from homology"/>
<keyword evidence="6 10" id="KW-0735">Signal-anchor</keyword>
<dbReference type="KEGG" id="pbr:PB2503_03152"/>
<keyword evidence="9 10" id="KW-0472">Membrane</keyword>
<dbReference type="GO" id="GO:0008535">
    <property type="term" value="P:respiratory chain complex IV assembly"/>
    <property type="evidence" value="ECO:0007669"/>
    <property type="project" value="UniProtKB-UniRule"/>
</dbReference>
<accession>E0TD48</accession>
<keyword evidence="12" id="KW-1185">Reference proteome</keyword>
<dbReference type="AlphaFoldDB" id="E0TD48"/>
<keyword evidence="10" id="KW-1003">Cell membrane</keyword>
<keyword evidence="7 10" id="KW-1133">Transmembrane helix</keyword>
<organism evidence="11 12">
    <name type="scientific">Parvularcula bermudensis (strain ATCC BAA-594 / HTCC2503 / KCTC 12087)</name>
    <dbReference type="NCBI Taxonomy" id="314260"/>
    <lineage>
        <taxon>Bacteria</taxon>
        <taxon>Pseudomonadati</taxon>
        <taxon>Pseudomonadota</taxon>
        <taxon>Alphaproteobacteria</taxon>
        <taxon>Parvularculales</taxon>
        <taxon>Parvularculaceae</taxon>
        <taxon>Parvularcula</taxon>
    </lineage>
</organism>
<dbReference type="InterPro" id="IPR007533">
    <property type="entry name" value="Cyt_c_oxidase_assmbl_CtaG"/>
</dbReference>
<dbReference type="PIRSF" id="PIRSF005413">
    <property type="entry name" value="COX11"/>
    <property type="match status" value="1"/>
</dbReference>
<sequence length="194" mass="21374">MMMTDPKRRTVMITLGAIGAMTTLVAVSPQLYRTFCQVTGWGGTTQRADTAAGEVLDRTITIRFDATTAKGLPWRFTPAQGPQTLHVGETGLAYYEAANTADYPVIGTASYNVQPAKAGPYFMKVACFCFTEQLLQPHETVKMPVTFFVDPSIADDPSMDDVREITLSYIFYRNERAEEKMTQATAPSETAAVY</sequence>
<dbReference type="RefSeq" id="WP_013299681.1">
    <property type="nucleotide sequence ID" value="NC_014414.1"/>
</dbReference>
<dbReference type="PANTHER" id="PTHR21320:SF3">
    <property type="entry name" value="CYTOCHROME C OXIDASE ASSEMBLY PROTEIN COX11, MITOCHONDRIAL-RELATED"/>
    <property type="match status" value="1"/>
</dbReference>
<dbReference type="GO" id="GO:0005886">
    <property type="term" value="C:plasma membrane"/>
    <property type="evidence" value="ECO:0007669"/>
    <property type="project" value="UniProtKB-SubCell"/>
</dbReference>
<evidence type="ECO:0000256" key="5">
    <source>
        <dbReference type="ARBA" id="ARBA00022692"/>
    </source>
</evidence>
<dbReference type="HAMAP" id="MF_00155">
    <property type="entry name" value="CtaG"/>
    <property type="match status" value="1"/>
</dbReference>
<evidence type="ECO:0000256" key="8">
    <source>
        <dbReference type="ARBA" id="ARBA00023008"/>
    </source>
</evidence>
<dbReference type="FunFam" id="2.60.370.10:FF:000001">
    <property type="entry name" value="COX11 cytochrome c oxidase assembly homolog"/>
    <property type="match status" value="1"/>
</dbReference>
<reference evidence="11 12" key="2">
    <citation type="journal article" date="2011" name="J. Bacteriol.">
        <title>Complete genome sequence of strain HTCC2503T of Parvularcula bermudensis, the type species of the order "Parvularculales" in the class Alphaproteobacteria.</title>
        <authorList>
            <person name="Oh H.M."/>
            <person name="Kang I."/>
            <person name="Vergin K.L."/>
            <person name="Kang D."/>
            <person name="Rhee K.H."/>
            <person name="Giovannoni S.J."/>
            <person name="Cho J.C."/>
        </authorList>
    </citation>
    <scope>NUCLEOTIDE SEQUENCE [LARGE SCALE GENOMIC DNA]</scope>
    <source>
        <strain evidence="12">ATCC BAA-594 / HTCC2503 / KCTC 12087</strain>
    </source>
</reference>
<evidence type="ECO:0000256" key="1">
    <source>
        <dbReference type="ARBA" id="ARBA00004007"/>
    </source>
</evidence>
<reference evidence="12" key="1">
    <citation type="submission" date="2010-08" db="EMBL/GenBank/DDBJ databases">
        <title>Genome sequence of Parvularcula bermudensis HTCC2503.</title>
        <authorList>
            <person name="Kang D.-M."/>
            <person name="Oh H.-M."/>
            <person name="Cho J.-C."/>
        </authorList>
    </citation>
    <scope>NUCLEOTIDE SEQUENCE [LARGE SCALE GENOMIC DNA]</scope>
    <source>
        <strain evidence="12">ATCC BAA-594 / HTCC2503 / KCTC 12087</strain>
    </source>
</reference>
<dbReference type="GO" id="GO:0005507">
    <property type="term" value="F:copper ion binding"/>
    <property type="evidence" value="ECO:0007669"/>
    <property type="project" value="InterPro"/>
</dbReference>
<dbReference type="Gene3D" id="2.60.370.10">
    <property type="entry name" value="Ctag/Cox11"/>
    <property type="match status" value="1"/>
</dbReference>
<evidence type="ECO:0000256" key="10">
    <source>
        <dbReference type="HAMAP-Rule" id="MF_00155"/>
    </source>
</evidence>
<dbReference type="InterPro" id="IPR023471">
    <property type="entry name" value="CtaG/Cox11_dom_sf"/>
</dbReference>
<comment type="function">
    <text evidence="1 10">Exerts its effect at some terminal stage of cytochrome c oxidase synthesis, probably by being involved in the insertion of the copper B into subunit I.</text>
</comment>
<feature type="topological domain" description="Cytoplasmic" evidence="10">
    <location>
        <begin position="1"/>
        <end position="8"/>
    </location>
</feature>
<name>E0TD48_PARBH</name>
<evidence type="ECO:0000256" key="3">
    <source>
        <dbReference type="ARBA" id="ARBA00009620"/>
    </source>
</evidence>
<dbReference type="eggNOG" id="COG3175">
    <property type="taxonomic scope" value="Bacteria"/>
</dbReference>
<keyword evidence="5 10" id="KW-0812">Transmembrane</keyword>
<comment type="similarity">
    <text evidence="3 10">Belongs to the COX11/CtaG family.</text>
</comment>
<protein>
    <recommendedName>
        <fullName evidence="4 10">Cytochrome c oxidase assembly protein CtaG</fullName>
    </recommendedName>
</protein>
<dbReference type="PANTHER" id="PTHR21320">
    <property type="entry name" value="CYTOCHROME C OXIDASE ASSEMBLY PROTEIN COX11-RELATED"/>
    <property type="match status" value="1"/>
</dbReference>
<dbReference type="Proteomes" id="UP000001302">
    <property type="component" value="Chromosome"/>
</dbReference>
<keyword evidence="8 10" id="KW-0186">Copper</keyword>
<evidence type="ECO:0000256" key="4">
    <source>
        <dbReference type="ARBA" id="ARBA00015384"/>
    </source>
</evidence>
<dbReference type="NCBIfam" id="NF003465">
    <property type="entry name" value="PRK05089.1"/>
    <property type="match status" value="1"/>
</dbReference>
<gene>
    <name evidence="10" type="primary">ctaG</name>
    <name evidence="11" type="ordered locus">PB2503_03152</name>
</gene>
<evidence type="ECO:0000313" key="12">
    <source>
        <dbReference type="Proteomes" id="UP000001302"/>
    </source>
</evidence>
<dbReference type="EMBL" id="CP002156">
    <property type="protein sequence ID" value="ADM08707.1"/>
    <property type="molecule type" value="Genomic_DNA"/>
</dbReference>
<evidence type="ECO:0000256" key="2">
    <source>
        <dbReference type="ARBA" id="ARBA00004382"/>
    </source>
</evidence>